<keyword evidence="21" id="KW-1185">Reference proteome</keyword>
<comment type="pathway">
    <text evidence="5">Cofactor biosynthesis; adenosylcobalamin biosynthesis; adenosylcobalamin from cob(II)yrinate a,c-diamide: step 6/7.</text>
</comment>
<keyword evidence="12 19" id="KW-0547">Nucleotide-binding</keyword>
<evidence type="ECO:0000256" key="9">
    <source>
        <dbReference type="ARBA" id="ARBA00012523"/>
    </source>
</evidence>
<comment type="catalytic activity">
    <reaction evidence="1">
        <text>adenosylcob(III)inamide + ATP = adenosylcob(III)inamide phosphate + ADP + H(+)</text>
        <dbReference type="Rhea" id="RHEA:15769"/>
        <dbReference type="ChEBI" id="CHEBI:2480"/>
        <dbReference type="ChEBI" id="CHEBI:15378"/>
        <dbReference type="ChEBI" id="CHEBI:30616"/>
        <dbReference type="ChEBI" id="CHEBI:58502"/>
        <dbReference type="ChEBI" id="CHEBI:456216"/>
        <dbReference type="EC" id="2.7.1.156"/>
    </reaction>
</comment>
<dbReference type="GO" id="GO:0005524">
    <property type="term" value="F:ATP binding"/>
    <property type="evidence" value="ECO:0007669"/>
    <property type="project" value="UniProtKB-KW"/>
</dbReference>
<evidence type="ECO:0000256" key="17">
    <source>
        <dbReference type="ARBA" id="ARBA00030571"/>
    </source>
</evidence>
<comment type="similarity">
    <text evidence="7">Belongs to the CobU/CobP family.</text>
</comment>
<keyword evidence="13 20" id="KW-0418">Kinase</keyword>
<evidence type="ECO:0000256" key="2">
    <source>
        <dbReference type="ARBA" id="ARBA00000711"/>
    </source>
</evidence>
<protein>
    <recommendedName>
        <fullName evidence="16">Adenosylcobinamide kinase</fullName>
        <ecNumber evidence="8">2.7.1.156</ecNumber>
        <ecNumber evidence="9">2.7.7.62</ecNumber>
    </recommendedName>
    <alternativeName>
        <fullName evidence="17">Adenosylcobinamide-phosphate guanylyltransferase</fullName>
    </alternativeName>
</protein>
<dbReference type="PIRSF" id="PIRSF006135">
    <property type="entry name" value="CobU"/>
    <property type="match status" value="1"/>
</dbReference>
<dbReference type="GO" id="GO:0008820">
    <property type="term" value="F:cobinamide phosphate guanylyltransferase activity"/>
    <property type="evidence" value="ECO:0007669"/>
    <property type="project" value="UniProtKB-EC"/>
</dbReference>
<dbReference type="PANTHER" id="PTHR34848">
    <property type="match status" value="1"/>
</dbReference>
<keyword evidence="11 20" id="KW-0808">Transferase</keyword>
<evidence type="ECO:0000256" key="5">
    <source>
        <dbReference type="ARBA" id="ARBA00004692"/>
    </source>
</evidence>
<feature type="binding site" evidence="19">
    <location>
        <position position="81"/>
    </location>
    <ligand>
        <name>GTP</name>
        <dbReference type="ChEBI" id="CHEBI:37565"/>
    </ligand>
</feature>
<dbReference type="PANTHER" id="PTHR34848:SF1">
    <property type="entry name" value="BIFUNCTIONAL ADENOSYLCOBALAMIN BIOSYNTHESIS PROTEIN COBU"/>
    <property type="match status" value="1"/>
</dbReference>
<evidence type="ECO:0000256" key="1">
    <source>
        <dbReference type="ARBA" id="ARBA00000312"/>
    </source>
</evidence>
<evidence type="ECO:0000313" key="21">
    <source>
        <dbReference type="Proteomes" id="UP000249377"/>
    </source>
</evidence>
<dbReference type="Pfam" id="PF02283">
    <property type="entry name" value="CobU"/>
    <property type="match status" value="1"/>
</dbReference>
<dbReference type="Proteomes" id="UP000249377">
    <property type="component" value="Unassembled WGS sequence"/>
</dbReference>
<dbReference type="InterPro" id="IPR027417">
    <property type="entry name" value="P-loop_NTPase"/>
</dbReference>
<name>A0A328UMS8_9FIRM</name>
<comment type="catalytic activity">
    <reaction evidence="2">
        <text>adenosylcob(III)inamide phosphate + GTP + H(+) = adenosylcob(III)inamide-GDP + diphosphate</text>
        <dbReference type="Rhea" id="RHEA:22712"/>
        <dbReference type="ChEBI" id="CHEBI:15378"/>
        <dbReference type="ChEBI" id="CHEBI:33019"/>
        <dbReference type="ChEBI" id="CHEBI:37565"/>
        <dbReference type="ChEBI" id="CHEBI:58502"/>
        <dbReference type="ChEBI" id="CHEBI:60487"/>
        <dbReference type="EC" id="2.7.7.62"/>
    </reaction>
</comment>
<evidence type="ECO:0000256" key="3">
    <source>
        <dbReference type="ARBA" id="ARBA00001522"/>
    </source>
</evidence>
<evidence type="ECO:0000256" key="15">
    <source>
        <dbReference type="ARBA" id="ARBA00023134"/>
    </source>
</evidence>
<organism evidence="20 21">
    <name type="scientific">Hydrogeniiclostridium mannosilyticum</name>
    <dbReference type="NCBI Taxonomy" id="2764322"/>
    <lineage>
        <taxon>Bacteria</taxon>
        <taxon>Bacillati</taxon>
        <taxon>Bacillota</taxon>
        <taxon>Clostridia</taxon>
        <taxon>Eubacteriales</taxon>
        <taxon>Acutalibacteraceae</taxon>
        <taxon>Hydrogeniiclostridium</taxon>
    </lineage>
</organism>
<dbReference type="EC" id="2.7.7.62" evidence="9"/>
<dbReference type="SUPFAM" id="SSF52540">
    <property type="entry name" value="P-loop containing nucleoside triphosphate hydrolases"/>
    <property type="match status" value="1"/>
</dbReference>
<feature type="binding site" evidence="19">
    <location>
        <position position="62"/>
    </location>
    <ligand>
        <name>GTP</name>
        <dbReference type="ChEBI" id="CHEBI:37565"/>
    </ligand>
</feature>
<dbReference type="CDD" id="cd00544">
    <property type="entry name" value="CobU"/>
    <property type="match status" value="1"/>
</dbReference>
<dbReference type="EC" id="2.7.1.156" evidence="8"/>
<dbReference type="AlphaFoldDB" id="A0A328UMS8"/>
<reference evidence="20 21" key="1">
    <citation type="submission" date="2018-06" db="EMBL/GenBank/DDBJ databases">
        <title>Noncontiguous genome sequence of Ruminococcaceae bacterium ASD2818.</title>
        <authorList>
            <person name="Chaplin A.V."/>
            <person name="Sokolova S.R."/>
            <person name="Kochetkova T.O."/>
            <person name="Goltsov A.Y."/>
            <person name="Trofimov D.Y."/>
            <person name="Efimov B.A."/>
        </authorList>
    </citation>
    <scope>NUCLEOTIDE SEQUENCE [LARGE SCALE GENOMIC DNA]</scope>
    <source>
        <strain evidence="20 21">ASD2818</strain>
    </source>
</reference>
<comment type="function">
    <text evidence="4">Catalyzes ATP-dependent phosphorylation of adenosylcobinamide and addition of GMP to adenosylcobinamide phosphate.</text>
</comment>
<keyword evidence="15 19" id="KW-0342">GTP-binding</keyword>
<evidence type="ECO:0000256" key="18">
    <source>
        <dbReference type="PIRSR" id="PIRSR006135-1"/>
    </source>
</evidence>
<comment type="pathway">
    <text evidence="6">Cofactor biosynthesis; adenosylcobalamin biosynthesis; adenosylcobalamin from cob(II)yrinate a,c-diamide: step 5/7.</text>
</comment>
<evidence type="ECO:0000256" key="19">
    <source>
        <dbReference type="PIRSR" id="PIRSR006135-2"/>
    </source>
</evidence>
<evidence type="ECO:0000256" key="14">
    <source>
        <dbReference type="ARBA" id="ARBA00022840"/>
    </source>
</evidence>
<keyword evidence="10" id="KW-0169">Cobalamin biosynthesis</keyword>
<evidence type="ECO:0000256" key="10">
    <source>
        <dbReference type="ARBA" id="ARBA00022573"/>
    </source>
</evidence>
<proteinExistence type="inferred from homology"/>
<evidence type="ECO:0000256" key="13">
    <source>
        <dbReference type="ARBA" id="ARBA00022777"/>
    </source>
</evidence>
<dbReference type="InterPro" id="IPR003203">
    <property type="entry name" value="CobU/CobP"/>
</dbReference>
<dbReference type="UniPathway" id="UPA00148">
    <property type="reaction ID" value="UER00236"/>
</dbReference>
<evidence type="ECO:0000256" key="16">
    <source>
        <dbReference type="ARBA" id="ARBA00029570"/>
    </source>
</evidence>
<evidence type="ECO:0000313" key="20">
    <source>
        <dbReference type="EMBL" id="RAQ30235.1"/>
    </source>
</evidence>
<evidence type="ECO:0000256" key="7">
    <source>
        <dbReference type="ARBA" id="ARBA00007490"/>
    </source>
</evidence>
<accession>A0A328UMS8</accession>
<feature type="active site" description="GMP-histidine intermediate" evidence="18">
    <location>
        <position position="49"/>
    </location>
</feature>
<evidence type="ECO:0000256" key="12">
    <source>
        <dbReference type="ARBA" id="ARBA00022741"/>
    </source>
</evidence>
<dbReference type="GO" id="GO:0005525">
    <property type="term" value="F:GTP binding"/>
    <property type="evidence" value="ECO:0007669"/>
    <property type="project" value="UniProtKB-KW"/>
</dbReference>
<dbReference type="Gene3D" id="3.40.50.300">
    <property type="entry name" value="P-loop containing nucleotide triphosphate hydrolases"/>
    <property type="match status" value="1"/>
</dbReference>
<sequence>MLILVMGGSASGKSEYAESLVAASSIHERYYIATMMPYDDECFRRIERHRAMRAQKGFITVEKYLDLPGWSCPPGAVVLLECMSNLVANEMYADGGSRENTVRSILAGVRSIAGRAALLVVVSNEVFSDGIDYGPETNRYNSRLARVNREIAAFADQVAEVAAGIPIIHKGAV</sequence>
<comment type="catalytic activity">
    <reaction evidence="3">
        <text>adenosylcob(III)inamide + GTP = adenosylcob(III)inamide phosphate + GDP + H(+)</text>
        <dbReference type="Rhea" id="RHEA:15765"/>
        <dbReference type="ChEBI" id="CHEBI:2480"/>
        <dbReference type="ChEBI" id="CHEBI:15378"/>
        <dbReference type="ChEBI" id="CHEBI:37565"/>
        <dbReference type="ChEBI" id="CHEBI:58189"/>
        <dbReference type="ChEBI" id="CHEBI:58502"/>
        <dbReference type="EC" id="2.7.1.156"/>
    </reaction>
</comment>
<dbReference type="GO" id="GO:0043752">
    <property type="term" value="F:adenosylcobinamide kinase activity"/>
    <property type="evidence" value="ECO:0007669"/>
    <property type="project" value="UniProtKB-EC"/>
</dbReference>
<dbReference type="GO" id="GO:0009236">
    <property type="term" value="P:cobalamin biosynthetic process"/>
    <property type="evidence" value="ECO:0007669"/>
    <property type="project" value="UniProtKB-UniPathway"/>
</dbReference>
<evidence type="ECO:0000256" key="11">
    <source>
        <dbReference type="ARBA" id="ARBA00022679"/>
    </source>
</evidence>
<evidence type="ECO:0000256" key="8">
    <source>
        <dbReference type="ARBA" id="ARBA00012016"/>
    </source>
</evidence>
<evidence type="ECO:0000256" key="6">
    <source>
        <dbReference type="ARBA" id="ARBA00005159"/>
    </source>
</evidence>
<gene>
    <name evidence="20" type="ORF">DPQ25_01635</name>
</gene>
<feature type="binding site" evidence="19">
    <location>
        <begin position="7"/>
        <end position="14"/>
    </location>
    <ligand>
        <name>GTP</name>
        <dbReference type="ChEBI" id="CHEBI:37565"/>
    </ligand>
</feature>
<dbReference type="EMBL" id="QLYR01000001">
    <property type="protein sequence ID" value="RAQ30235.1"/>
    <property type="molecule type" value="Genomic_DNA"/>
</dbReference>
<evidence type="ECO:0000256" key="4">
    <source>
        <dbReference type="ARBA" id="ARBA00003889"/>
    </source>
</evidence>
<dbReference type="RefSeq" id="WP_112331432.1">
    <property type="nucleotide sequence ID" value="NZ_JADPHD010000001.1"/>
</dbReference>
<comment type="caution">
    <text evidence="20">The sequence shown here is derived from an EMBL/GenBank/DDBJ whole genome shotgun (WGS) entry which is preliminary data.</text>
</comment>
<keyword evidence="14" id="KW-0067">ATP-binding</keyword>
<feature type="binding site" evidence="19">
    <location>
        <begin position="50"/>
        <end position="53"/>
    </location>
    <ligand>
        <name>GTP</name>
        <dbReference type="ChEBI" id="CHEBI:37565"/>
    </ligand>
</feature>
<keyword evidence="20" id="KW-0548">Nucleotidyltransferase</keyword>